<dbReference type="GO" id="GO:0016020">
    <property type="term" value="C:membrane"/>
    <property type="evidence" value="ECO:0007669"/>
    <property type="project" value="UniProtKB-SubCell"/>
</dbReference>
<evidence type="ECO:0000256" key="5">
    <source>
        <dbReference type="PROSITE-ProRule" id="PRU00205"/>
    </source>
</evidence>
<dbReference type="GO" id="GO:0005783">
    <property type="term" value="C:endoplasmic reticulum"/>
    <property type="evidence" value="ECO:0007669"/>
    <property type="project" value="TreeGrafter"/>
</dbReference>
<dbReference type="PANTHER" id="PTHR13439">
    <property type="entry name" value="CT120 PROTEIN"/>
    <property type="match status" value="1"/>
</dbReference>
<keyword evidence="4 5" id="KW-0472">Membrane</keyword>
<dbReference type="AlphaFoldDB" id="A0A9P4MRQ2"/>
<evidence type="ECO:0000313" key="8">
    <source>
        <dbReference type="EMBL" id="KAF2197213.1"/>
    </source>
</evidence>
<feature type="transmembrane region" description="Helical" evidence="6">
    <location>
        <begin position="31"/>
        <end position="51"/>
    </location>
</feature>
<feature type="transmembrane region" description="Helical" evidence="6">
    <location>
        <begin position="200"/>
        <end position="217"/>
    </location>
</feature>
<evidence type="ECO:0000259" key="7">
    <source>
        <dbReference type="PROSITE" id="PS50922"/>
    </source>
</evidence>
<sequence>MLDPFPLSPPESLAKLIKPFADYTSLQTLPLHFHEVAFAFALYHITNRYISPALSSRFFPRIYNNFNKRTKLNWDVHVVSLLQSSLINCLALWVMWKDKERAEMDWQEKVWGYTGASGLIQGFAGGYFMWDLMITLQHLNIFGLGMLAHAVSALFVFSLGFRPFLNFYSSTFILYELSSPFLNIHWFCDKLNLTGTKIQLYNGIALLLTFFSCRLVWGSYQSVLVFTDIFRAVRYGTFNPVDIEAPKLKGSVVPSNDPMDEMWRFAGDQTVPMWLAFCYLASNLTLNGLNWFWFGKMIETLRKRFEPPFGTKKPEQEPEKEHVLVEGIDVETDMEEDAVSGEDVDMDADGVVVKVSGMEPAVEGSGETVVEKGEHGGMKTVEVAKTEIKRIRRKG</sequence>
<comment type="subcellular location">
    <subcellularLocation>
        <location evidence="1">Membrane</location>
        <topology evidence="1">Multi-pass membrane protein</topology>
    </subcellularLocation>
</comment>
<feature type="transmembrane region" description="Helical" evidence="6">
    <location>
        <begin position="271"/>
        <end position="294"/>
    </location>
</feature>
<evidence type="ECO:0000256" key="1">
    <source>
        <dbReference type="ARBA" id="ARBA00004141"/>
    </source>
</evidence>
<evidence type="ECO:0000256" key="4">
    <source>
        <dbReference type="ARBA" id="ARBA00023136"/>
    </source>
</evidence>
<evidence type="ECO:0000256" key="2">
    <source>
        <dbReference type="ARBA" id="ARBA00022692"/>
    </source>
</evidence>
<keyword evidence="2 5" id="KW-0812">Transmembrane</keyword>
<dbReference type="EMBL" id="ML994264">
    <property type="protein sequence ID" value="KAF2197213.1"/>
    <property type="molecule type" value="Genomic_DNA"/>
</dbReference>
<evidence type="ECO:0000256" key="6">
    <source>
        <dbReference type="SAM" id="Phobius"/>
    </source>
</evidence>
<feature type="transmembrane region" description="Helical" evidence="6">
    <location>
        <begin position="110"/>
        <end position="129"/>
    </location>
</feature>
<comment type="caution">
    <text evidence="8">The sequence shown here is derived from an EMBL/GenBank/DDBJ whole genome shotgun (WGS) entry which is preliminary data.</text>
</comment>
<organism evidence="8 9">
    <name type="scientific">Delitschia confertaspora ATCC 74209</name>
    <dbReference type="NCBI Taxonomy" id="1513339"/>
    <lineage>
        <taxon>Eukaryota</taxon>
        <taxon>Fungi</taxon>
        <taxon>Dikarya</taxon>
        <taxon>Ascomycota</taxon>
        <taxon>Pezizomycotina</taxon>
        <taxon>Dothideomycetes</taxon>
        <taxon>Pleosporomycetidae</taxon>
        <taxon>Pleosporales</taxon>
        <taxon>Delitschiaceae</taxon>
        <taxon>Delitschia</taxon>
    </lineage>
</organism>
<accession>A0A9P4MRQ2</accession>
<gene>
    <name evidence="8" type="ORF">GQ43DRAFT_444446</name>
</gene>
<dbReference type="OrthoDB" id="10266980at2759"/>
<dbReference type="InterPro" id="IPR050846">
    <property type="entry name" value="TLCD"/>
</dbReference>
<dbReference type="Proteomes" id="UP000799536">
    <property type="component" value="Unassembled WGS sequence"/>
</dbReference>
<proteinExistence type="predicted"/>
<feature type="transmembrane region" description="Helical" evidence="6">
    <location>
        <begin position="141"/>
        <end position="161"/>
    </location>
</feature>
<evidence type="ECO:0000256" key="3">
    <source>
        <dbReference type="ARBA" id="ARBA00022989"/>
    </source>
</evidence>
<name>A0A9P4MRQ2_9PLEO</name>
<dbReference type="Pfam" id="PF03798">
    <property type="entry name" value="TRAM_LAG1_CLN8"/>
    <property type="match status" value="1"/>
</dbReference>
<reference evidence="8" key="1">
    <citation type="journal article" date="2020" name="Stud. Mycol.">
        <title>101 Dothideomycetes genomes: a test case for predicting lifestyles and emergence of pathogens.</title>
        <authorList>
            <person name="Haridas S."/>
            <person name="Albert R."/>
            <person name="Binder M."/>
            <person name="Bloem J."/>
            <person name="Labutti K."/>
            <person name="Salamov A."/>
            <person name="Andreopoulos B."/>
            <person name="Baker S."/>
            <person name="Barry K."/>
            <person name="Bills G."/>
            <person name="Bluhm B."/>
            <person name="Cannon C."/>
            <person name="Castanera R."/>
            <person name="Culley D."/>
            <person name="Daum C."/>
            <person name="Ezra D."/>
            <person name="Gonzalez J."/>
            <person name="Henrissat B."/>
            <person name="Kuo A."/>
            <person name="Liang C."/>
            <person name="Lipzen A."/>
            <person name="Lutzoni F."/>
            <person name="Magnuson J."/>
            <person name="Mondo S."/>
            <person name="Nolan M."/>
            <person name="Ohm R."/>
            <person name="Pangilinan J."/>
            <person name="Park H.-J."/>
            <person name="Ramirez L."/>
            <person name="Alfaro M."/>
            <person name="Sun H."/>
            <person name="Tritt A."/>
            <person name="Yoshinaga Y."/>
            <person name="Zwiers L.-H."/>
            <person name="Turgeon B."/>
            <person name="Goodwin S."/>
            <person name="Spatafora J."/>
            <person name="Crous P."/>
            <person name="Grigoriev I."/>
        </authorList>
    </citation>
    <scope>NUCLEOTIDE SEQUENCE</scope>
    <source>
        <strain evidence="8">ATCC 74209</strain>
    </source>
</reference>
<dbReference type="SMART" id="SM00724">
    <property type="entry name" value="TLC"/>
    <property type="match status" value="1"/>
</dbReference>
<dbReference type="GO" id="GO:0055088">
    <property type="term" value="P:lipid homeostasis"/>
    <property type="evidence" value="ECO:0007669"/>
    <property type="project" value="TreeGrafter"/>
</dbReference>
<keyword evidence="3 6" id="KW-1133">Transmembrane helix</keyword>
<dbReference type="PROSITE" id="PS50922">
    <property type="entry name" value="TLC"/>
    <property type="match status" value="1"/>
</dbReference>
<feature type="transmembrane region" description="Helical" evidence="6">
    <location>
        <begin position="167"/>
        <end position="188"/>
    </location>
</feature>
<protein>
    <submittedName>
        <fullName evidence="8">DUF887-domain-containing protein</fullName>
    </submittedName>
</protein>
<evidence type="ECO:0000313" key="9">
    <source>
        <dbReference type="Proteomes" id="UP000799536"/>
    </source>
</evidence>
<dbReference type="InterPro" id="IPR006634">
    <property type="entry name" value="TLC-dom"/>
</dbReference>
<dbReference type="PANTHER" id="PTHR13439:SF0">
    <property type="entry name" value="TOPOISOMERASE I DAMAGE AFFECTED PROTEIN 4"/>
    <property type="match status" value="1"/>
</dbReference>
<feature type="transmembrane region" description="Helical" evidence="6">
    <location>
        <begin position="72"/>
        <end position="95"/>
    </location>
</feature>
<keyword evidence="9" id="KW-1185">Reference proteome</keyword>
<feature type="domain" description="TLC" evidence="7">
    <location>
        <begin position="69"/>
        <end position="306"/>
    </location>
</feature>